<dbReference type="OrthoDB" id="9893453at2"/>
<proteinExistence type="predicted"/>
<keyword evidence="1" id="KW-0175">Coiled coil</keyword>
<evidence type="ECO:0000313" key="4">
    <source>
        <dbReference type="Proteomes" id="UP000196151"/>
    </source>
</evidence>
<reference evidence="3" key="3">
    <citation type="submission" date="2024-03" db="EMBL/GenBank/DDBJ databases">
        <title>The Genome Sequence of Enterococcus sp. DIV0238c.</title>
        <authorList>
            <consortium name="The Broad Institute Genomics Platform"/>
            <consortium name="The Broad Institute Microbial Omics Core"/>
            <consortium name="The Broad Institute Genomic Center for Infectious Diseases"/>
            <person name="Earl A."/>
            <person name="Manson A."/>
            <person name="Gilmore M."/>
            <person name="Schwartman J."/>
            <person name="Shea T."/>
            <person name="Abouelleil A."/>
            <person name="Cao P."/>
            <person name="Chapman S."/>
            <person name="Cusick C."/>
            <person name="Young S."/>
            <person name="Neafsey D."/>
            <person name="Nusbaum C."/>
            <person name="Birren B."/>
        </authorList>
    </citation>
    <scope>NUCLEOTIDE SEQUENCE</scope>
    <source>
        <strain evidence="3">9D6_DIV0238</strain>
    </source>
</reference>
<name>A0A200J6U7_9ENTE</name>
<evidence type="ECO:0000313" key="3">
    <source>
        <dbReference type="EMBL" id="WYJ93934.1"/>
    </source>
</evidence>
<sequence>MTLSKDLAKVISELKRINEVYDNTLFTTSSLEEVDENSANLESELNRLPETLNKLEKHTTKDAEELVALFMEVYADLTYILDNVSETKEFLVSSFSNMEDVYKEETGKSF</sequence>
<keyword evidence="4" id="KW-1185">Reference proteome</keyword>
<organism evidence="2">
    <name type="scientific">Candidatus Enterococcus dunnyi</name>
    <dbReference type="NCBI Taxonomy" id="1834192"/>
    <lineage>
        <taxon>Bacteria</taxon>
        <taxon>Bacillati</taxon>
        <taxon>Bacillota</taxon>
        <taxon>Bacilli</taxon>
        <taxon>Lactobacillales</taxon>
        <taxon>Enterococcaceae</taxon>
        <taxon>Enterococcus</taxon>
    </lineage>
</organism>
<feature type="coiled-coil region" evidence="1">
    <location>
        <begin position="31"/>
        <end position="58"/>
    </location>
</feature>
<gene>
    <name evidence="3" type="ORF">A5889_001436</name>
    <name evidence="2" type="ORF">A5889_001642</name>
</gene>
<dbReference type="Proteomes" id="UP000196151">
    <property type="component" value="Chromosome"/>
</dbReference>
<evidence type="ECO:0000256" key="1">
    <source>
        <dbReference type="SAM" id="Coils"/>
    </source>
</evidence>
<evidence type="ECO:0008006" key="5">
    <source>
        <dbReference type="Google" id="ProtNLM"/>
    </source>
</evidence>
<evidence type="ECO:0000313" key="2">
    <source>
        <dbReference type="EMBL" id="OUZ32933.1"/>
    </source>
</evidence>
<accession>A0A200J6U7</accession>
<protein>
    <recommendedName>
        <fullName evidence="5">LXG domain-containing protein</fullName>
    </recommendedName>
</protein>
<dbReference type="AlphaFoldDB" id="A0A200J6U7"/>
<reference evidence="3" key="2">
    <citation type="submission" date="2017-05" db="EMBL/GenBank/DDBJ databases">
        <authorList>
            <consortium name="The Broad Institute Genomics Platform"/>
            <consortium name="The Broad Institute Genomic Center for Infectious Diseases"/>
            <person name="Earl A."/>
            <person name="Manson A."/>
            <person name="Schwartman J."/>
            <person name="Gilmore M."/>
            <person name="Abouelleil A."/>
            <person name="Cao P."/>
            <person name="Chapman S."/>
            <person name="Cusick C."/>
            <person name="Shea T."/>
            <person name="Young S."/>
            <person name="Neafsey D."/>
            <person name="Nusbaum C."/>
            <person name="Birren B."/>
        </authorList>
    </citation>
    <scope>NUCLEOTIDE SEQUENCE</scope>
    <source>
        <strain evidence="3">9D6_DIV0238</strain>
    </source>
</reference>
<reference evidence="2" key="1">
    <citation type="submission" date="2017-05" db="EMBL/GenBank/DDBJ databases">
        <title>The Genome Sequence of Enterococcus sp. 9D6_DIV0238.</title>
        <authorList>
            <consortium name="The Broad Institute Genomics Platform"/>
            <consortium name="The Broad Institute Genomic Center for Infectious Diseases"/>
            <person name="Earl A."/>
            <person name="Manson A."/>
            <person name="Schwartman J."/>
            <person name="Gilmore M."/>
            <person name="Abouelleil A."/>
            <person name="Cao P."/>
            <person name="Chapman S."/>
            <person name="Cusick C."/>
            <person name="Shea T."/>
            <person name="Young S."/>
            <person name="Neafsey D."/>
            <person name="Nusbaum C."/>
            <person name="Birren B."/>
        </authorList>
    </citation>
    <scope>NUCLEOTIDE SEQUENCE [LARGE SCALE GENOMIC DNA]</scope>
    <source>
        <strain evidence="2">9D6_DIV0238</strain>
    </source>
</reference>
<dbReference type="EMBL" id="NIBQ01000002">
    <property type="protein sequence ID" value="OUZ32933.1"/>
    <property type="molecule type" value="Genomic_DNA"/>
</dbReference>
<dbReference type="EMBL" id="CP147246">
    <property type="protein sequence ID" value="WYJ93934.1"/>
    <property type="molecule type" value="Genomic_DNA"/>
</dbReference>
<dbReference type="RefSeq" id="WP_087640764.1">
    <property type="nucleotide sequence ID" value="NZ_CP147246.1"/>
</dbReference>